<dbReference type="InterPro" id="IPR021994">
    <property type="entry name" value="DUF3592"/>
</dbReference>
<evidence type="ECO:0000313" key="3">
    <source>
        <dbReference type="EMBL" id="EHI57151.1"/>
    </source>
</evidence>
<feature type="domain" description="DUF3592" evidence="2">
    <location>
        <begin position="34"/>
        <end position="98"/>
    </location>
</feature>
<keyword evidence="1" id="KW-1133">Transmembrane helix</keyword>
<evidence type="ECO:0000256" key="1">
    <source>
        <dbReference type="SAM" id="Phobius"/>
    </source>
</evidence>
<accession>G5IMW8</accession>
<dbReference type="AlphaFoldDB" id="G5IMW8"/>
<keyword evidence="4" id="KW-1185">Reference proteome</keyword>
<gene>
    <name evidence="3" type="ORF">HMPREF9473_04846</name>
</gene>
<sequence>MICYLACFGFAIALLDCIRLYCNIRKCNCSALGAIIEVEETLSHSKNRIYLNYQPIYQYTVLGKTFTNKINMISSDPESYKLNSKVLLYYEESNPQNFIPSDEIKYIKKSVIVSALLFLISLAILVWINVGQK</sequence>
<dbReference type="RefSeq" id="WP_006782834.1">
    <property type="nucleotide sequence ID" value="NZ_CP040506.1"/>
</dbReference>
<keyword evidence="1" id="KW-0812">Transmembrane</keyword>
<protein>
    <recommendedName>
        <fullName evidence="2">DUF3592 domain-containing protein</fullName>
    </recommendedName>
</protein>
<keyword evidence="1" id="KW-0472">Membrane</keyword>
<dbReference type="EMBL" id="ADLN01000124">
    <property type="protein sequence ID" value="EHI57151.1"/>
    <property type="molecule type" value="Genomic_DNA"/>
</dbReference>
<feature type="transmembrane region" description="Helical" evidence="1">
    <location>
        <begin position="111"/>
        <end position="130"/>
    </location>
</feature>
<dbReference type="Pfam" id="PF12158">
    <property type="entry name" value="DUF3592"/>
    <property type="match status" value="1"/>
</dbReference>
<dbReference type="Proteomes" id="UP000005384">
    <property type="component" value="Unassembled WGS sequence"/>
</dbReference>
<dbReference type="HOGENOM" id="CLU_1903837_0_0_9"/>
<evidence type="ECO:0000313" key="4">
    <source>
        <dbReference type="Proteomes" id="UP000005384"/>
    </source>
</evidence>
<name>G5IMW8_9FIRM</name>
<reference evidence="3 4" key="1">
    <citation type="submission" date="2011-08" db="EMBL/GenBank/DDBJ databases">
        <title>The Genome Sequence of Clostridium hathewayi WAL-18680.</title>
        <authorList>
            <consortium name="The Broad Institute Genome Sequencing Platform"/>
            <person name="Earl A."/>
            <person name="Ward D."/>
            <person name="Feldgarden M."/>
            <person name="Gevers D."/>
            <person name="Finegold S.M."/>
            <person name="Summanen P.H."/>
            <person name="Molitoris D.R."/>
            <person name="Song M."/>
            <person name="Daigneault M."/>
            <person name="Allen-Vercoe E."/>
            <person name="Young S.K."/>
            <person name="Zeng Q."/>
            <person name="Gargeya S."/>
            <person name="Fitzgerald M."/>
            <person name="Haas B."/>
            <person name="Abouelleil A."/>
            <person name="Alvarado L."/>
            <person name="Arachchi H.M."/>
            <person name="Berlin A."/>
            <person name="Brown A."/>
            <person name="Chapman S.B."/>
            <person name="Chen Z."/>
            <person name="Dunbar C."/>
            <person name="Freedman E."/>
            <person name="Gearin G."/>
            <person name="Gellesch M."/>
            <person name="Goldberg J."/>
            <person name="Griggs A."/>
            <person name="Gujja S."/>
            <person name="Heiman D."/>
            <person name="Howarth C."/>
            <person name="Larson L."/>
            <person name="Lui A."/>
            <person name="MacDonald P.J.P."/>
            <person name="Montmayeur A."/>
            <person name="Murphy C."/>
            <person name="Neiman D."/>
            <person name="Pearson M."/>
            <person name="Priest M."/>
            <person name="Roberts A."/>
            <person name="Saif S."/>
            <person name="Shea T."/>
            <person name="Shenoy N."/>
            <person name="Sisk P."/>
            <person name="Stolte C."/>
            <person name="Sykes S."/>
            <person name="Wortman J."/>
            <person name="Nusbaum C."/>
            <person name="Birren B."/>
        </authorList>
    </citation>
    <scope>NUCLEOTIDE SEQUENCE [LARGE SCALE GENOMIC DNA]</scope>
    <source>
        <strain evidence="3 4">WAL-18680</strain>
    </source>
</reference>
<evidence type="ECO:0000259" key="2">
    <source>
        <dbReference type="Pfam" id="PF12158"/>
    </source>
</evidence>
<organism evidence="3 4">
    <name type="scientific">Hungatella hathewayi WAL-18680</name>
    <dbReference type="NCBI Taxonomy" id="742737"/>
    <lineage>
        <taxon>Bacteria</taxon>
        <taxon>Bacillati</taxon>
        <taxon>Bacillota</taxon>
        <taxon>Clostridia</taxon>
        <taxon>Lachnospirales</taxon>
        <taxon>Lachnospiraceae</taxon>
        <taxon>Hungatella</taxon>
    </lineage>
</organism>
<proteinExistence type="predicted"/>
<comment type="caution">
    <text evidence="3">The sequence shown here is derived from an EMBL/GenBank/DDBJ whole genome shotgun (WGS) entry which is preliminary data.</text>
</comment>